<reference evidence="2" key="2">
    <citation type="submission" date="2020-09" db="EMBL/GenBank/DDBJ databases">
        <authorList>
            <person name="Sun Q."/>
            <person name="Sedlacek I."/>
        </authorList>
    </citation>
    <scope>NUCLEOTIDE SEQUENCE</scope>
    <source>
        <strain evidence="2">CCM 7897</strain>
    </source>
</reference>
<feature type="compositionally biased region" description="Polar residues" evidence="1">
    <location>
        <begin position="50"/>
        <end position="65"/>
    </location>
</feature>
<evidence type="ECO:0000313" key="3">
    <source>
        <dbReference type="Proteomes" id="UP000606044"/>
    </source>
</evidence>
<dbReference type="Proteomes" id="UP000606044">
    <property type="component" value="Unassembled WGS sequence"/>
</dbReference>
<keyword evidence="3" id="KW-1185">Reference proteome</keyword>
<proteinExistence type="predicted"/>
<dbReference type="AlphaFoldDB" id="A0A917CCV9"/>
<dbReference type="RefSeq" id="WP_188583124.1">
    <property type="nucleotide sequence ID" value="NZ_BMCT01000008.1"/>
</dbReference>
<protein>
    <submittedName>
        <fullName evidence="2">Uncharacterized protein</fullName>
    </submittedName>
</protein>
<sequence length="117" mass="12442">MGQHSTMRHLSRHSTILLIGLAAGVLMTPALVRPAAAQAVMGPDMRQNGLMETSPSSGTVRTYSNGARVPVPQNPPTEAERMDGDTTGSVTTRRVPNPHTTRNSLGCPEIDPLCQGR</sequence>
<reference evidence="2" key="1">
    <citation type="journal article" date="2014" name="Int. J. Syst. Evol. Microbiol.">
        <title>Complete genome sequence of Corynebacterium casei LMG S-19264T (=DSM 44701T), isolated from a smear-ripened cheese.</title>
        <authorList>
            <consortium name="US DOE Joint Genome Institute (JGI-PGF)"/>
            <person name="Walter F."/>
            <person name="Albersmeier A."/>
            <person name="Kalinowski J."/>
            <person name="Ruckert C."/>
        </authorList>
    </citation>
    <scope>NUCLEOTIDE SEQUENCE</scope>
    <source>
        <strain evidence="2">CCM 7897</strain>
    </source>
</reference>
<evidence type="ECO:0000256" key="1">
    <source>
        <dbReference type="SAM" id="MobiDB-lite"/>
    </source>
</evidence>
<evidence type="ECO:0000313" key="2">
    <source>
        <dbReference type="EMBL" id="GGF81216.1"/>
    </source>
</evidence>
<accession>A0A917CCV9</accession>
<gene>
    <name evidence="2" type="ORF">GCM10007301_46680</name>
</gene>
<comment type="caution">
    <text evidence="2">The sequence shown here is derived from an EMBL/GenBank/DDBJ whole genome shotgun (WGS) entry which is preliminary data.</text>
</comment>
<feature type="compositionally biased region" description="Polar residues" evidence="1">
    <location>
        <begin position="86"/>
        <end position="104"/>
    </location>
</feature>
<organism evidence="2 3">
    <name type="scientific">Azorhizobium oxalatiphilum</name>
    <dbReference type="NCBI Taxonomy" id="980631"/>
    <lineage>
        <taxon>Bacteria</taxon>
        <taxon>Pseudomonadati</taxon>
        <taxon>Pseudomonadota</taxon>
        <taxon>Alphaproteobacteria</taxon>
        <taxon>Hyphomicrobiales</taxon>
        <taxon>Xanthobacteraceae</taxon>
        <taxon>Azorhizobium</taxon>
    </lineage>
</organism>
<name>A0A917CCV9_9HYPH</name>
<feature type="region of interest" description="Disordered" evidence="1">
    <location>
        <begin position="46"/>
        <end position="117"/>
    </location>
</feature>
<dbReference type="EMBL" id="BMCT01000008">
    <property type="protein sequence ID" value="GGF81216.1"/>
    <property type="molecule type" value="Genomic_DNA"/>
</dbReference>